<name>A0ABU3NL90_9CHLR</name>
<dbReference type="InterPro" id="IPR000792">
    <property type="entry name" value="Tscrpt_reg_LuxR_C"/>
</dbReference>
<dbReference type="InterPro" id="IPR039420">
    <property type="entry name" value="WalR-like"/>
</dbReference>
<dbReference type="Gene3D" id="3.40.50.2300">
    <property type="match status" value="1"/>
</dbReference>
<evidence type="ECO:0000313" key="6">
    <source>
        <dbReference type="EMBL" id="MDT8897604.1"/>
    </source>
</evidence>
<evidence type="ECO:0000256" key="1">
    <source>
        <dbReference type="ARBA" id="ARBA00022553"/>
    </source>
</evidence>
<dbReference type="SUPFAM" id="SSF46894">
    <property type="entry name" value="C-terminal effector domain of the bipartite response regulators"/>
    <property type="match status" value="1"/>
</dbReference>
<dbReference type="Pfam" id="PF00072">
    <property type="entry name" value="Response_reg"/>
    <property type="match status" value="1"/>
</dbReference>
<keyword evidence="2" id="KW-0238">DNA-binding</keyword>
<keyword evidence="7" id="KW-1185">Reference proteome</keyword>
<feature type="modified residue" description="4-aspartylphosphate" evidence="3">
    <location>
        <position position="63"/>
    </location>
</feature>
<dbReference type="Proteomes" id="UP001254165">
    <property type="component" value="Unassembled WGS sequence"/>
</dbReference>
<proteinExistence type="predicted"/>
<dbReference type="Pfam" id="PF00196">
    <property type="entry name" value="GerE"/>
    <property type="match status" value="1"/>
</dbReference>
<dbReference type="CDD" id="cd17535">
    <property type="entry name" value="REC_NarL-like"/>
    <property type="match status" value="1"/>
</dbReference>
<sequence>MEKRLKARSKIRVLLADDHHIVRAGIRQLLERERDIQVIAEAADGEEALALIEKHQPDVAVLDLQMPKASGIEVTQRVRAHFPQVGILILTAYDDDPYVMAVLQAGANGYVLKTADAEDLVQAVRDVFEGKSAIDPLIARKLMSTLFRRSEHLVEPLTERELDVLRLVARGLTNKAIGVHLGISDRTVQGHLAHVFAKLQVSSRTEAVMRAVALGLIPRPGEFSGDEFNHE</sequence>
<dbReference type="EMBL" id="JAUHMF010000001">
    <property type="protein sequence ID" value="MDT8897604.1"/>
    <property type="molecule type" value="Genomic_DNA"/>
</dbReference>
<dbReference type="InterPro" id="IPR058245">
    <property type="entry name" value="NreC/VraR/RcsB-like_REC"/>
</dbReference>
<dbReference type="PANTHER" id="PTHR43214:SF43">
    <property type="entry name" value="TWO-COMPONENT RESPONSE REGULATOR"/>
    <property type="match status" value="1"/>
</dbReference>
<dbReference type="InterPro" id="IPR011006">
    <property type="entry name" value="CheY-like_superfamily"/>
</dbReference>
<evidence type="ECO:0000259" key="4">
    <source>
        <dbReference type="PROSITE" id="PS50043"/>
    </source>
</evidence>
<protein>
    <submittedName>
        <fullName evidence="6">Response regulator transcription factor</fullName>
    </submittedName>
</protein>
<dbReference type="SMART" id="SM00448">
    <property type="entry name" value="REC"/>
    <property type="match status" value="1"/>
</dbReference>
<dbReference type="PANTHER" id="PTHR43214">
    <property type="entry name" value="TWO-COMPONENT RESPONSE REGULATOR"/>
    <property type="match status" value="1"/>
</dbReference>
<keyword evidence="1 3" id="KW-0597">Phosphoprotein</keyword>
<accession>A0ABU3NL90</accession>
<comment type="caution">
    <text evidence="6">The sequence shown here is derived from an EMBL/GenBank/DDBJ whole genome shotgun (WGS) entry which is preliminary data.</text>
</comment>
<dbReference type="PROSITE" id="PS50043">
    <property type="entry name" value="HTH_LUXR_2"/>
    <property type="match status" value="1"/>
</dbReference>
<dbReference type="PROSITE" id="PS00622">
    <property type="entry name" value="HTH_LUXR_1"/>
    <property type="match status" value="1"/>
</dbReference>
<evidence type="ECO:0000313" key="7">
    <source>
        <dbReference type="Proteomes" id="UP001254165"/>
    </source>
</evidence>
<dbReference type="RefSeq" id="WP_315624267.1">
    <property type="nucleotide sequence ID" value="NZ_JAUHMF010000001.1"/>
</dbReference>
<gene>
    <name evidence="6" type="ORF">QYE77_04940</name>
</gene>
<dbReference type="InterPro" id="IPR016032">
    <property type="entry name" value="Sig_transdc_resp-reg_C-effctor"/>
</dbReference>
<reference evidence="6 7" key="1">
    <citation type="submission" date="2023-07" db="EMBL/GenBank/DDBJ databases">
        <title>Novel species of Thermanaerothrix with wide hydrolytic capabilities.</title>
        <authorList>
            <person name="Zayulina K.S."/>
            <person name="Podosokorskaya O.A."/>
            <person name="Elcheninov A.G."/>
        </authorList>
    </citation>
    <scope>NUCLEOTIDE SEQUENCE [LARGE SCALE GENOMIC DNA]</scope>
    <source>
        <strain evidence="6 7">4228-RoL</strain>
    </source>
</reference>
<dbReference type="InterPro" id="IPR001789">
    <property type="entry name" value="Sig_transdc_resp-reg_receiver"/>
</dbReference>
<evidence type="ECO:0000256" key="2">
    <source>
        <dbReference type="ARBA" id="ARBA00023125"/>
    </source>
</evidence>
<dbReference type="SMART" id="SM00421">
    <property type="entry name" value="HTH_LUXR"/>
    <property type="match status" value="1"/>
</dbReference>
<dbReference type="SUPFAM" id="SSF52172">
    <property type="entry name" value="CheY-like"/>
    <property type="match status" value="1"/>
</dbReference>
<dbReference type="PRINTS" id="PR00038">
    <property type="entry name" value="HTHLUXR"/>
</dbReference>
<feature type="domain" description="Response regulatory" evidence="5">
    <location>
        <begin position="12"/>
        <end position="128"/>
    </location>
</feature>
<evidence type="ECO:0000256" key="3">
    <source>
        <dbReference type="PROSITE-ProRule" id="PRU00169"/>
    </source>
</evidence>
<organism evidence="6 7">
    <name type="scientific">Thermanaerothrix solaris</name>
    <dbReference type="NCBI Taxonomy" id="3058434"/>
    <lineage>
        <taxon>Bacteria</taxon>
        <taxon>Bacillati</taxon>
        <taxon>Chloroflexota</taxon>
        <taxon>Anaerolineae</taxon>
        <taxon>Anaerolineales</taxon>
        <taxon>Anaerolineaceae</taxon>
        <taxon>Thermanaerothrix</taxon>
    </lineage>
</organism>
<feature type="domain" description="HTH luxR-type" evidence="4">
    <location>
        <begin position="150"/>
        <end position="215"/>
    </location>
</feature>
<dbReference type="CDD" id="cd06170">
    <property type="entry name" value="LuxR_C_like"/>
    <property type="match status" value="1"/>
</dbReference>
<dbReference type="PROSITE" id="PS50110">
    <property type="entry name" value="RESPONSE_REGULATORY"/>
    <property type="match status" value="1"/>
</dbReference>
<evidence type="ECO:0000259" key="5">
    <source>
        <dbReference type="PROSITE" id="PS50110"/>
    </source>
</evidence>